<proteinExistence type="predicted"/>
<keyword evidence="2" id="KW-1185">Reference proteome</keyword>
<dbReference type="EMBL" id="REGN01002711">
    <property type="protein sequence ID" value="RNA26569.1"/>
    <property type="molecule type" value="Genomic_DNA"/>
</dbReference>
<reference evidence="1 2" key="1">
    <citation type="journal article" date="2018" name="Sci. Rep.">
        <title>Genomic signatures of local adaptation to the degree of environmental predictability in rotifers.</title>
        <authorList>
            <person name="Franch-Gras L."/>
            <person name="Hahn C."/>
            <person name="Garcia-Roger E.M."/>
            <person name="Carmona M.J."/>
            <person name="Serra M."/>
            <person name="Gomez A."/>
        </authorList>
    </citation>
    <scope>NUCLEOTIDE SEQUENCE [LARGE SCALE GENOMIC DNA]</scope>
    <source>
        <strain evidence="1">HYR1</strain>
    </source>
</reference>
<comment type="caution">
    <text evidence="1">The sequence shown here is derived from an EMBL/GenBank/DDBJ whole genome shotgun (WGS) entry which is preliminary data.</text>
</comment>
<dbReference type="AlphaFoldDB" id="A0A3M7RSY1"/>
<name>A0A3M7RSY1_BRAPC</name>
<accession>A0A3M7RSY1</accession>
<gene>
    <name evidence="1" type="ORF">BpHYR1_023545</name>
</gene>
<evidence type="ECO:0000313" key="1">
    <source>
        <dbReference type="EMBL" id="RNA26569.1"/>
    </source>
</evidence>
<protein>
    <submittedName>
        <fullName evidence="1">Uncharacterized protein</fullName>
    </submittedName>
</protein>
<sequence>MHSFLNKSISRYLKQTLLIRLFELSQRYVGAGLSNSVTKVLQLNKINNSYSRLTAEQCYI</sequence>
<dbReference type="Proteomes" id="UP000276133">
    <property type="component" value="Unassembled WGS sequence"/>
</dbReference>
<organism evidence="1 2">
    <name type="scientific">Brachionus plicatilis</name>
    <name type="common">Marine rotifer</name>
    <name type="synonym">Brachionus muelleri</name>
    <dbReference type="NCBI Taxonomy" id="10195"/>
    <lineage>
        <taxon>Eukaryota</taxon>
        <taxon>Metazoa</taxon>
        <taxon>Spiralia</taxon>
        <taxon>Gnathifera</taxon>
        <taxon>Rotifera</taxon>
        <taxon>Eurotatoria</taxon>
        <taxon>Monogononta</taxon>
        <taxon>Pseudotrocha</taxon>
        <taxon>Ploima</taxon>
        <taxon>Brachionidae</taxon>
        <taxon>Brachionus</taxon>
    </lineage>
</organism>
<evidence type="ECO:0000313" key="2">
    <source>
        <dbReference type="Proteomes" id="UP000276133"/>
    </source>
</evidence>